<keyword evidence="3" id="KW-0560">Oxidoreductase</keyword>
<evidence type="ECO:0000256" key="6">
    <source>
        <dbReference type="PIRSR" id="PIRSR000097-3"/>
    </source>
</evidence>
<evidence type="ECO:0000313" key="8">
    <source>
        <dbReference type="EMBL" id="NEK16228.1"/>
    </source>
</evidence>
<protein>
    <submittedName>
        <fullName evidence="8">Aldo/keto reductase</fullName>
    </submittedName>
</protein>
<gene>
    <name evidence="8" type="ORF">GR257_15380</name>
</gene>
<dbReference type="PROSITE" id="PS00062">
    <property type="entry name" value="ALDOKETO_REDUCTASE_2"/>
    <property type="match status" value="1"/>
</dbReference>
<comment type="similarity">
    <text evidence="1">Belongs to the aldo/keto reductase family.</text>
</comment>
<dbReference type="InterPro" id="IPR018170">
    <property type="entry name" value="Aldo/ket_reductase_CS"/>
</dbReference>
<dbReference type="InterPro" id="IPR023210">
    <property type="entry name" value="NADP_OxRdtase_dom"/>
</dbReference>
<accession>A0A7K3VI36</accession>
<dbReference type="InterPro" id="IPR036812">
    <property type="entry name" value="NAD(P)_OxRdtase_dom_sf"/>
</dbReference>
<sequence length="270" mass="29958">MENQYLIPKLGFGTYGRNGKDGIGAILCALETGYRHLDTAQTYDTEFETGEALRRSGIARSEVFMTTKISTDNFDEGKLIPSLEKSLEAMRIDQVDLTLIHWPAPNGAIPLEVYLSQIVEAQERGLTRLIGVSNFTIALLQQAESIVGKGRIINNQFELNPLIQNKKLADYCQRNDILVTCYLPIARGTLSGDPVLGSIADHHAATVEQVIIAFELAKGYCAIPTSSRAERIRSNFAAGELRLKQDEVALIEALDRNHRTIDPDWGPDWD</sequence>
<proteinExistence type="inferred from homology"/>
<dbReference type="EMBL" id="WUFV01000007">
    <property type="protein sequence ID" value="NEK16228.1"/>
    <property type="molecule type" value="Genomic_DNA"/>
</dbReference>
<comment type="caution">
    <text evidence="8">The sequence shown here is derived from an EMBL/GenBank/DDBJ whole genome shotgun (WGS) entry which is preliminary data.</text>
</comment>
<dbReference type="RefSeq" id="WP_164047228.1">
    <property type="nucleotide sequence ID" value="NZ_JBGEXS010000004.1"/>
</dbReference>
<dbReference type="AlphaFoldDB" id="A0A7K3VI36"/>
<feature type="domain" description="NADP-dependent oxidoreductase" evidence="7">
    <location>
        <begin position="21"/>
        <end position="255"/>
    </location>
</feature>
<dbReference type="GO" id="GO:1990002">
    <property type="term" value="F:methylglyoxal reductase (NADPH) (acetol producing) activity"/>
    <property type="evidence" value="ECO:0007669"/>
    <property type="project" value="TreeGrafter"/>
</dbReference>
<feature type="binding site" evidence="5">
    <location>
        <position position="101"/>
    </location>
    <ligand>
        <name>substrate</name>
    </ligand>
</feature>
<dbReference type="PANTHER" id="PTHR43827:SF3">
    <property type="entry name" value="NADP-DEPENDENT OXIDOREDUCTASE DOMAIN-CONTAINING PROTEIN"/>
    <property type="match status" value="1"/>
</dbReference>
<evidence type="ECO:0000259" key="7">
    <source>
        <dbReference type="Pfam" id="PF00248"/>
    </source>
</evidence>
<name>A0A7K3VI36_RHILE</name>
<dbReference type="GO" id="GO:0051596">
    <property type="term" value="P:methylglyoxal catabolic process"/>
    <property type="evidence" value="ECO:0007669"/>
    <property type="project" value="TreeGrafter"/>
</dbReference>
<dbReference type="Gene3D" id="3.20.20.100">
    <property type="entry name" value="NADP-dependent oxidoreductase domain"/>
    <property type="match status" value="1"/>
</dbReference>
<dbReference type="Proteomes" id="UP000471705">
    <property type="component" value="Unassembled WGS sequence"/>
</dbReference>
<keyword evidence="2" id="KW-0521">NADP</keyword>
<feature type="active site" description="Proton donor" evidence="4">
    <location>
        <position position="43"/>
    </location>
</feature>
<reference evidence="8 9" key="1">
    <citation type="submission" date="2019-12" db="EMBL/GenBank/DDBJ databases">
        <title>Rhizobium genotypes associated with high levels of biological nitrogen fixation by grain legumes in a temperate-maritime cropping system.</title>
        <authorList>
            <person name="Maluk M."/>
            <person name="Francesc Ferrando Molina F."/>
            <person name="Lopez Del Egido L."/>
            <person name="Lafos M."/>
            <person name="Langarica-Fuentes A."/>
            <person name="Gebre Yohannes G."/>
            <person name="Young M.W."/>
            <person name="Martin P."/>
            <person name="Gantlett R."/>
            <person name="Kenicer G."/>
            <person name="Hawes C."/>
            <person name="Begg G.S."/>
            <person name="Quilliam R.S."/>
            <person name="Squire G.R."/>
            <person name="Poole P.S."/>
            <person name="Young P.W."/>
            <person name="Iannetta P.M."/>
            <person name="James E.K."/>
        </authorList>
    </citation>
    <scope>NUCLEOTIDE SEQUENCE [LARGE SCALE GENOMIC DNA]</scope>
    <source>
        <strain evidence="8 9">JHI54</strain>
    </source>
</reference>
<evidence type="ECO:0000256" key="4">
    <source>
        <dbReference type="PIRSR" id="PIRSR000097-1"/>
    </source>
</evidence>
<dbReference type="InterPro" id="IPR020471">
    <property type="entry name" value="AKR"/>
</dbReference>
<dbReference type="Pfam" id="PF00248">
    <property type="entry name" value="Aldo_ket_red"/>
    <property type="match status" value="1"/>
</dbReference>
<evidence type="ECO:0000256" key="1">
    <source>
        <dbReference type="ARBA" id="ARBA00007905"/>
    </source>
</evidence>
<dbReference type="PRINTS" id="PR00069">
    <property type="entry name" value="ALDKETRDTASE"/>
</dbReference>
<dbReference type="SUPFAM" id="SSF51430">
    <property type="entry name" value="NAD(P)-linked oxidoreductase"/>
    <property type="match status" value="1"/>
</dbReference>
<organism evidence="8 9">
    <name type="scientific">Rhizobium leguminosarum</name>
    <dbReference type="NCBI Taxonomy" id="384"/>
    <lineage>
        <taxon>Bacteria</taxon>
        <taxon>Pseudomonadati</taxon>
        <taxon>Pseudomonadota</taxon>
        <taxon>Alphaproteobacteria</taxon>
        <taxon>Hyphomicrobiales</taxon>
        <taxon>Rhizobiaceae</taxon>
        <taxon>Rhizobium/Agrobacterium group</taxon>
        <taxon>Rhizobium</taxon>
    </lineage>
</organism>
<evidence type="ECO:0000313" key="9">
    <source>
        <dbReference type="Proteomes" id="UP000471705"/>
    </source>
</evidence>
<evidence type="ECO:0000256" key="2">
    <source>
        <dbReference type="ARBA" id="ARBA00022857"/>
    </source>
</evidence>
<evidence type="ECO:0000256" key="3">
    <source>
        <dbReference type="ARBA" id="ARBA00023002"/>
    </source>
</evidence>
<evidence type="ECO:0000256" key="5">
    <source>
        <dbReference type="PIRSR" id="PIRSR000097-2"/>
    </source>
</evidence>
<feature type="site" description="Lowers pKa of active site Tyr" evidence="6">
    <location>
        <position position="68"/>
    </location>
</feature>
<dbReference type="PIRSF" id="PIRSF000097">
    <property type="entry name" value="AKR"/>
    <property type="match status" value="1"/>
</dbReference>
<dbReference type="PANTHER" id="PTHR43827">
    <property type="entry name" value="2,5-DIKETO-D-GLUCONIC ACID REDUCTASE"/>
    <property type="match status" value="1"/>
</dbReference>